<dbReference type="Pfam" id="PF08305">
    <property type="entry name" value="NPCBM"/>
    <property type="match status" value="1"/>
</dbReference>
<dbReference type="InterPro" id="IPR038637">
    <property type="entry name" value="NPCBM_sf"/>
</dbReference>
<feature type="chain" id="PRO_5043761520" evidence="1">
    <location>
        <begin position="31"/>
        <end position="419"/>
    </location>
</feature>
<dbReference type="SMART" id="SM00776">
    <property type="entry name" value="NPCBM"/>
    <property type="match status" value="1"/>
</dbReference>
<evidence type="ECO:0000256" key="1">
    <source>
        <dbReference type="SAM" id="SignalP"/>
    </source>
</evidence>
<name>A0AAU7CFB7_9BACT</name>
<dbReference type="EMBL" id="CP155447">
    <property type="protein sequence ID" value="XBH03936.1"/>
    <property type="molecule type" value="Genomic_DNA"/>
</dbReference>
<feature type="signal peptide" evidence="1">
    <location>
        <begin position="1"/>
        <end position="30"/>
    </location>
</feature>
<sequence>MTGATTIPAPRLAPLAHALFALLLCLGADAPPAAGPTVPSDPVFSALMIDGTVATGRIRQIGPNGDVTLVPSRGPEQVLPFQRLVKLSRDGFLSLGAPEKQLVLLPEGDRLYRAVIGAATETKLDVQSLTFGKVSIPLESLAGLVLEPPDDEDASFDLVNRVRTEPRSSEILWLAPNGDRVQGGFLGLDEKTIKFQASTGPISLELAKVVALGFDASLVTYPKPEGSYFELTSSDGSRLGVTNPRIEQGEIIASTRFKAPIRLALNDLVHLHARSDSIVYLADREVTEARYVGYVGPTRPFRRNSSVDGSPLRLAGQVYDRGLGTQSRTILAYRLMPGDRRFQAIVGLDDRAGPLGSVVFRVLVDAQERFISPPISARDTPKAIDVDVEGAKLLILITEFGERGEVRDFADWVEARLLR</sequence>
<feature type="domain" description="Glycosyl hydrolase family 98 putative carbohydrate-binding module" evidence="2">
    <location>
        <begin position="275"/>
        <end position="419"/>
    </location>
</feature>
<evidence type="ECO:0000259" key="2">
    <source>
        <dbReference type="SMART" id="SM00776"/>
    </source>
</evidence>
<dbReference type="AlphaFoldDB" id="A0AAU7CFB7"/>
<dbReference type="InterPro" id="IPR008979">
    <property type="entry name" value="Galactose-bd-like_sf"/>
</dbReference>
<keyword evidence="1" id="KW-0732">Signal</keyword>
<accession>A0AAU7CFB7</accession>
<dbReference type="Gene3D" id="2.60.120.1060">
    <property type="entry name" value="NPCBM/NEW2 domain"/>
    <property type="match status" value="1"/>
</dbReference>
<protein>
    <submittedName>
        <fullName evidence="3">NPCBM/NEW2 domain-containing protein</fullName>
    </submittedName>
</protein>
<evidence type="ECO:0000313" key="3">
    <source>
        <dbReference type="EMBL" id="XBH03936.1"/>
    </source>
</evidence>
<dbReference type="RefSeq" id="WP_406696680.1">
    <property type="nucleotide sequence ID" value="NZ_CP155447.1"/>
</dbReference>
<gene>
    <name evidence="3" type="ORF">V5E97_37405</name>
</gene>
<dbReference type="SUPFAM" id="SSF49785">
    <property type="entry name" value="Galactose-binding domain-like"/>
    <property type="match status" value="1"/>
</dbReference>
<organism evidence="3">
    <name type="scientific">Singulisphaera sp. Ch08</name>
    <dbReference type="NCBI Taxonomy" id="3120278"/>
    <lineage>
        <taxon>Bacteria</taxon>
        <taxon>Pseudomonadati</taxon>
        <taxon>Planctomycetota</taxon>
        <taxon>Planctomycetia</taxon>
        <taxon>Isosphaerales</taxon>
        <taxon>Isosphaeraceae</taxon>
        <taxon>Singulisphaera</taxon>
    </lineage>
</organism>
<dbReference type="InterPro" id="IPR013222">
    <property type="entry name" value="Glyco_hyd_98_carb-bd"/>
</dbReference>
<reference evidence="3" key="1">
    <citation type="submission" date="2024-05" db="EMBL/GenBank/DDBJ databases">
        <title>Planctomycetes of the genus Singulisphaera possess chitinolytic capabilities.</title>
        <authorList>
            <person name="Ivanova A."/>
        </authorList>
    </citation>
    <scope>NUCLEOTIDE SEQUENCE</scope>
    <source>
        <strain evidence="3">Ch08T</strain>
    </source>
</reference>
<proteinExistence type="predicted"/>